<organism evidence="1 2">
    <name type="scientific">Striga asiatica</name>
    <name type="common">Asiatic witchweed</name>
    <name type="synonym">Buchnera asiatica</name>
    <dbReference type="NCBI Taxonomy" id="4170"/>
    <lineage>
        <taxon>Eukaryota</taxon>
        <taxon>Viridiplantae</taxon>
        <taxon>Streptophyta</taxon>
        <taxon>Embryophyta</taxon>
        <taxon>Tracheophyta</taxon>
        <taxon>Spermatophyta</taxon>
        <taxon>Magnoliopsida</taxon>
        <taxon>eudicotyledons</taxon>
        <taxon>Gunneridae</taxon>
        <taxon>Pentapetalae</taxon>
        <taxon>asterids</taxon>
        <taxon>lamiids</taxon>
        <taxon>Lamiales</taxon>
        <taxon>Orobanchaceae</taxon>
        <taxon>Buchnereae</taxon>
        <taxon>Striga</taxon>
    </lineage>
</organism>
<reference evidence="2" key="1">
    <citation type="journal article" date="2019" name="Curr. Biol.">
        <title>Genome Sequence of Striga asiatica Provides Insight into the Evolution of Plant Parasitism.</title>
        <authorList>
            <person name="Yoshida S."/>
            <person name="Kim S."/>
            <person name="Wafula E.K."/>
            <person name="Tanskanen J."/>
            <person name="Kim Y.M."/>
            <person name="Honaas L."/>
            <person name="Yang Z."/>
            <person name="Spallek T."/>
            <person name="Conn C.E."/>
            <person name="Ichihashi Y."/>
            <person name="Cheong K."/>
            <person name="Cui S."/>
            <person name="Der J.P."/>
            <person name="Gundlach H."/>
            <person name="Jiao Y."/>
            <person name="Hori C."/>
            <person name="Ishida J.K."/>
            <person name="Kasahara H."/>
            <person name="Kiba T."/>
            <person name="Kim M.S."/>
            <person name="Koo N."/>
            <person name="Laohavisit A."/>
            <person name="Lee Y.H."/>
            <person name="Lumba S."/>
            <person name="McCourt P."/>
            <person name="Mortimer J.C."/>
            <person name="Mutuku J.M."/>
            <person name="Nomura T."/>
            <person name="Sasaki-Sekimoto Y."/>
            <person name="Seto Y."/>
            <person name="Wang Y."/>
            <person name="Wakatake T."/>
            <person name="Sakakibara H."/>
            <person name="Demura T."/>
            <person name="Yamaguchi S."/>
            <person name="Yoneyama K."/>
            <person name="Manabe R.I."/>
            <person name="Nelson D.C."/>
            <person name="Schulman A.H."/>
            <person name="Timko M.P."/>
            <person name="dePamphilis C.W."/>
            <person name="Choi D."/>
            <person name="Shirasu K."/>
        </authorList>
    </citation>
    <scope>NUCLEOTIDE SEQUENCE [LARGE SCALE GENOMIC DNA]</scope>
    <source>
        <strain evidence="2">cv. UVA1</strain>
    </source>
</reference>
<keyword evidence="2" id="KW-1185">Reference proteome</keyword>
<proteinExistence type="predicted"/>
<accession>A0A5A7RJV1</accession>
<evidence type="ECO:0000313" key="1">
    <source>
        <dbReference type="EMBL" id="GER57460.1"/>
    </source>
</evidence>
<keyword evidence="1" id="KW-0547">Nucleotide-binding</keyword>
<sequence length="109" mass="12463">MIITKPIKERRRRTNRIGKMLHTHEFNHRVFKLVVHLSLPYYDPNISPEEASRLDWDLSTSCLAASSNMSIITTKSKPNVETPLLISRRNSGFLTPVCVGTGRDPTCLW</sequence>
<comment type="caution">
    <text evidence="1">The sequence shown here is derived from an EMBL/GenBank/DDBJ whole genome shotgun (WGS) entry which is preliminary data.</text>
</comment>
<keyword evidence="1" id="KW-0067">ATP-binding</keyword>
<gene>
    <name evidence="1" type="ORF">STAS_35276</name>
</gene>
<dbReference type="GO" id="GO:0005524">
    <property type="term" value="F:ATP binding"/>
    <property type="evidence" value="ECO:0007669"/>
    <property type="project" value="UniProtKB-KW"/>
</dbReference>
<dbReference type="Proteomes" id="UP000325081">
    <property type="component" value="Unassembled WGS sequence"/>
</dbReference>
<name>A0A5A7RJV1_STRAF</name>
<dbReference type="AlphaFoldDB" id="A0A5A7RJV1"/>
<protein>
    <submittedName>
        <fullName evidence="1">Lipid A export ATP-binding/permease protein MsbA</fullName>
    </submittedName>
</protein>
<evidence type="ECO:0000313" key="2">
    <source>
        <dbReference type="Proteomes" id="UP000325081"/>
    </source>
</evidence>
<dbReference type="EMBL" id="BKCP01013292">
    <property type="protein sequence ID" value="GER57460.1"/>
    <property type="molecule type" value="Genomic_DNA"/>
</dbReference>